<sequence>MRVTHDNQLTADSTQQSDYLAKYLALYFFVSLTAVLSVSAYNTIPSEMEVESPEMIPSDNSHPASDSNDFGNSENNSQLSDDHITQLQQQVIANFQKPNLPNVNVPERIIICLDVCCDDKSSLFRLGDGTTFTPFNMMKRILDFFLHSKHAINKRTEFALLVMTESEPLWAQNFTNNLKDIFNAIDCTLLKDCATNGCTTESFDFQNVFQLIKQKVGIPEFKQEECILPPPYVVRMLVLYGRSNCLPLIPQDDPYFIFLKKQMYFYIDILLAHEEECGEYKCAEIYDALQDLDNGYSYVFEVSRNATKIHDCIAKLLAHPLQRPLQRIANYTFGVRQ</sequence>
<name>A0ACC0JIW7_CHOFU</name>
<proteinExistence type="predicted"/>
<dbReference type="Proteomes" id="UP001064048">
    <property type="component" value="Chromosome 4"/>
</dbReference>
<gene>
    <name evidence="1" type="ORF">MSG28_002713</name>
</gene>
<comment type="caution">
    <text evidence="1">The sequence shown here is derived from an EMBL/GenBank/DDBJ whole genome shotgun (WGS) entry which is preliminary data.</text>
</comment>
<dbReference type="EMBL" id="CM046104">
    <property type="protein sequence ID" value="KAI8424106.1"/>
    <property type="molecule type" value="Genomic_DNA"/>
</dbReference>
<protein>
    <submittedName>
        <fullName evidence="1">Uncharacterized protein</fullName>
    </submittedName>
</protein>
<reference evidence="1 2" key="1">
    <citation type="journal article" date="2022" name="Genome Biol. Evol.">
        <title>The Spruce Budworm Genome: Reconstructing the Evolutionary History of Antifreeze Proteins.</title>
        <authorList>
            <person name="Beliveau C."/>
            <person name="Gagne P."/>
            <person name="Picq S."/>
            <person name="Vernygora O."/>
            <person name="Keeling C.I."/>
            <person name="Pinkney K."/>
            <person name="Doucet D."/>
            <person name="Wen F."/>
            <person name="Johnston J.S."/>
            <person name="Maaroufi H."/>
            <person name="Boyle B."/>
            <person name="Laroche J."/>
            <person name="Dewar K."/>
            <person name="Juretic N."/>
            <person name="Blackburn G."/>
            <person name="Nisole A."/>
            <person name="Brunet B."/>
            <person name="Brandao M."/>
            <person name="Lumley L."/>
            <person name="Duan J."/>
            <person name="Quan G."/>
            <person name="Lucarotti C.J."/>
            <person name="Roe A.D."/>
            <person name="Sperling F.A.H."/>
            <person name="Levesque R.C."/>
            <person name="Cusson M."/>
        </authorList>
    </citation>
    <scope>NUCLEOTIDE SEQUENCE [LARGE SCALE GENOMIC DNA]</scope>
    <source>
        <strain evidence="1">Glfc:IPQL:Cfum</strain>
    </source>
</reference>
<evidence type="ECO:0000313" key="1">
    <source>
        <dbReference type="EMBL" id="KAI8424106.1"/>
    </source>
</evidence>
<keyword evidence="2" id="KW-1185">Reference proteome</keyword>
<accession>A0ACC0JIW7</accession>
<evidence type="ECO:0000313" key="2">
    <source>
        <dbReference type="Proteomes" id="UP001064048"/>
    </source>
</evidence>
<organism evidence="1 2">
    <name type="scientific">Choristoneura fumiferana</name>
    <name type="common">Spruce budworm moth</name>
    <name type="synonym">Archips fumiferana</name>
    <dbReference type="NCBI Taxonomy" id="7141"/>
    <lineage>
        <taxon>Eukaryota</taxon>
        <taxon>Metazoa</taxon>
        <taxon>Ecdysozoa</taxon>
        <taxon>Arthropoda</taxon>
        <taxon>Hexapoda</taxon>
        <taxon>Insecta</taxon>
        <taxon>Pterygota</taxon>
        <taxon>Neoptera</taxon>
        <taxon>Endopterygota</taxon>
        <taxon>Lepidoptera</taxon>
        <taxon>Glossata</taxon>
        <taxon>Ditrysia</taxon>
        <taxon>Tortricoidea</taxon>
        <taxon>Tortricidae</taxon>
        <taxon>Tortricinae</taxon>
        <taxon>Choristoneura</taxon>
    </lineage>
</organism>